<dbReference type="PANTHER" id="PTHR30598">
    <property type="entry name" value="NITRATE REDUCTASE PRIVATE CHAPERONE, REDOX ENZYME MATURATION PROTEIN REMP FAMILY"/>
    <property type="match status" value="1"/>
</dbReference>
<dbReference type="SUPFAM" id="SSF103501">
    <property type="entry name" value="Respiratory nitrate reductase 1 gamma chain"/>
    <property type="match status" value="1"/>
</dbReference>
<dbReference type="RefSeq" id="WP_079684380.1">
    <property type="nucleotide sequence ID" value="NZ_FUYQ01000027.1"/>
</dbReference>
<protein>
    <recommendedName>
        <fullName evidence="2">nitrate reductase (quinone)</fullName>
        <ecNumber evidence="2">1.7.5.1</ecNumber>
    </recommendedName>
</protein>
<name>A0A1T5EI70_9BACT</name>
<evidence type="ECO:0000313" key="19">
    <source>
        <dbReference type="EMBL" id="SKB83478.1"/>
    </source>
</evidence>
<keyword evidence="6 17" id="KW-0812">Transmembrane</keyword>
<dbReference type="GO" id="GO:0009055">
    <property type="term" value="F:electron transfer activity"/>
    <property type="evidence" value="ECO:0007669"/>
    <property type="project" value="TreeGrafter"/>
</dbReference>
<evidence type="ECO:0000256" key="5">
    <source>
        <dbReference type="ARBA" id="ARBA00022617"/>
    </source>
</evidence>
<feature type="binding site" description="axial binding residue" evidence="16">
    <location>
        <position position="70"/>
    </location>
    <ligand>
        <name>heme b</name>
        <dbReference type="ChEBI" id="CHEBI:60344"/>
        <label>1</label>
    </ligand>
    <ligandPart>
        <name>Fe</name>
        <dbReference type="ChEBI" id="CHEBI:18248"/>
    </ligandPart>
</feature>
<dbReference type="InterPro" id="IPR003816">
    <property type="entry name" value="Nitrate_red_gam"/>
</dbReference>
<comment type="subcellular location">
    <subcellularLocation>
        <location evidence="1">Cell membrane</location>
        <topology evidence="1">Multi-pass membrane protein</topology>
    </subcellularLocation>
</comment>
<feature type="transmembrane region" description="Helical" evidence="17">
    <location>
        <begin position="14"/>
        <end position="32"/>
    </location>
</feature>
<evidence type="ECO:0000256" key="11">
    <source>
        <dbReference type="ARBA" id="ARBA00023004"/>
    </source>
</evidence>
<gene>
    <name evidence="19" type="ORF">SAMN05660349_02971</name>
</gene>
<comment type="catalytic activity">
    <reaction evidence="14">
        <text>nitrate + a quinol = a quinone + nitrite + H2O</text>
        <dbReference type="Rhea" id="RHEA:56144"/>
        <dbReference type="ChEBI" id="CHEBI:15377"/>
        <dbReference type="ChEBI" id="CHEBI:16301"/>
        <dbReference type="ChEBI" id="CHEBI:17632"/>
        <dbReference type="ChEBI" id="CHEBI:24646"/>
        <dbReference type="ChEBI" id="CHEBI:132124"/>
        <dbReference type="EC" id="1.7.5.1"/>
    </reaction>
</comment>
<keyword evidence="8" id="KW-0249">Electron transport</keyword>
<feature type="transmembrane region" description="Helical" evidence="17">
    <location>
        <begin position="195"/>
        <end position="218"/>
    </location>
</feature>
<keyword evidence="12" id="KW-0534">Nitrate assimilation</keyword>
<feature type="binding site" description="axial binding residue" evidence="16">
    <location>
        <position position="60"/>
    </location>
    <ligand>
        <name>heme b</name>
        <dbReference type="ChEBI" id="CHEBI:60344"/>
        <label>1</label>
    </ligand>
    <ligandPart>
        <name>Fe</name>
        <dbReference type="ChEBI" id="CHEBI:18248"/>
    </ligandPart>
</feature>
<keyword evidence="7" id="KW-0479">Metal-binding</keyword>
<dbReference type="GO" id="GO:0020037">
    <property type="term" value="F:heme binding"/>
    <property type="evidence" value="ECO:0007669"/>
    <property type="project" value="TreeGrafter"/>
</dbReference>
<dbReference type="PANTHER" id="PTHR30598:SF3">
    <property type="entry name" value="RESPIRATORY NITRATE REDUCTASE 1 GAMMA CHAIN"/>
    <property type="match status" value="1"/>
</dbReference>
<evidence type="ECO:0000256" key="8">
    <source>
        <dbReference type="ARBA" id="ARBA00022982"/>
    </source>
</evidence>
<dbReference type="Gene3D" id="1.20.950.20">
    <property type="entry name" value="Transmembrane di-heme cytochromes, Chain C"/>
    <property type="match status" value="1"/>
</dbReference>
<dbReference type="GO" id="GO:0160182">
    <property type="term" value="F:nitrate reductase (quinone) activity"/>
    <property type="evidence" value="ECO:0007669"/>
    <property type="project" value="UniProtKB-EC"/>
</dbReference>
<dbReference type="NCBIfam" id="TIGR00351">
    <property type="entry name" value="narI"/>
    <property type="match status" value="1"/>
</dbReference>
<feature type="transmembrane region" description="Helical" evidence="17">
    <location>
        <begin position="92"/>
        <end position="113"/>
    </location>
</feature>
<comment type="subunit">
    <text evidence="15">Dimer of heterotrimers each composed of an alpha, a beta and a gamma chain. Alpha and beta are catalytic chains; gamma chains are involved in binding the enzyme complex to the cytoplasmic membrane.</text>
</comment>
<feature type="domain" description="NarG-like" evidence="18">
    <location>
        <begin position="8"/>
        <end position="220"/>
    </location>
</feature>
<feature type="binding site" description="axial binding residue" evidence="16">
    <location>
        <position position="190"/>
    </location>
    <ligand>
        <name>heme b</name>
        <dbReference type="ChEBI" id="CHEBI:60344"/>
        <label>1</label>
    </ligand>
    <ligandPart>
        <name>Fe</name>
        <dbReference type="ChEBI" id="CHEBI:18248"/>
    </ligandPart>
</feature>
<dbReference type="InterPro" id="IPR036197">
    <property type="entry name" value="NarG-like_sf"/>
</dbReference>
<keyword evidence="3" id="KW-0813">Transport</keyword>
<evidence type="ECO:0000256" key="13">
    <source>
        <dbReference type="ARBA" id="ARBA00023136"/>
    </source>
</evidence>
<reference evidence="20" key="1">
    <citation type="submission" date="2017-02" db="EMBL/GenBank/DDBJ databases">
        <authorList>
            <person name="Varghese N."/>
            <person name="Submissions S."/>
        </authorList>
    </citation>
    <scope>NUCLEOTIDE SEQUENCE [LARGE SCALE GENOMIC DNA]</scope>
    <source>
        <strain evidence="20">DSM 24967</strain>
    </source>
</reference>
<evidence type="ECO:0000256" key="15">
    <source>
        <dbReference type="ARBA" id="ARBA00063882"/>
    </source>
</evidence>
<evidence type="ECO:0000256" key="10">
    <source>
        <dbReference type="ARBA" id="ARBA00023002"/>
    </source>
</evidence>
<evidence type="ECO:0000256" key="2">
    <source>
        <dbReference type="ARBA" id="ARBA00012500"/>
    </source>
</evidence>
<evidence type="ECO:0000256" key="4">
    <source>
        <dbReference type="ARBA" id="ARBA00022475"/>
    </source>
</evidence>
<dbReference type="GO" id="GO:0009325">
    <property type="term" value="C:nitrate reductase complex"/>
    <property type="evidence" value="ECO:0007669"/>
    <property type="project" value="InterPro"/>
</dbReference>
<evidence type="ECO:0000259" key="18">
    <source>
        <dbReference type="Pfam" id="PF02665"/>
    </source>
</evidence>
<keyword evidence="9 17" id="KW-1133">Transmembrane helix</keyword>
<evidence type="ECO:0000256" key="16">
    <source>
        <dbReference type="PIRSR" id="PIRSR603816-1"/>
    </source>
</evidence>
<sequence length="223" mass="25725">MIAAEYLNNFFLGYLPYVALTVLATGLIYRTIRRNNTIQASSSQFISNDKSLRWGSTLFHYAILLVLLGHILGLLTPEWLYNWFMTNETKRLLAILMGSISGAAALVGITLLVVRRFSNKRVWATSKIQDYVIVVLLLVQITLGLWCTYITTQSSLEDYMGMEYWAQGIFIFEPDSWKYIADADLIYKLHIVNGFLIFIIFPFTKLMHMIMVPVLYAIDHFRK</sequence>
<dbReference type="Proteomes" id="UP000190852">
    <property type="component" value="Unassembled WGS sequence"/>
</dbReference>
<evidence type="ECO:0000256" key="14">
    <source>
        <dbReference type="ARBA" id="ARBA00048294"/>
    </source>
</evidence>
<evidence type="ECO:0000256" key="1">
    <source>
        <dbReference type="ARBA" id="ARBA00004651"/>
    </source>
</evidence>
<dbReference type="Pfam" id="PF02665">
    <property type="entry name" value="Nitrate_red_gam"/>
    <property type="match status" value="1"/>
</dbReference>
<feature type="transmembrane region" description="Helical" evidence="17">
    <location>
        <begin position="133"/>
        <end position="152"/>
    </location>
</feature>
<dbReference type="InterPro" id="IPR023234">
    <property type="entry name" value="NarG-like_domain"/>
</dbReference>
<dbReference type="GO" id="GO:0019645">
    <property type="term" value="P:anaerobic electron transport chain"/>
    <property type="evidence" value="ECO:0007669"/>
    <property type="project" value="TreeGrafter"/>
</dbReference>
<feature type="binding site" description="axial binding residue" evidence="16">
    <location>
        <position position="208"/>
    </location>
    <ligand>
        <name>heme b</name>
        <dbReference type="ChEBI" id="CHEBI:60344"/>
        <label>1</label>
    </ligand>
    <ligandPart>
        <name>Fe</name>
        <dbReference type="ChEBI" id="CHEBI:18248"/>
    </ligandPart>
</feature>
<dbReference type="GO" id="GO:0042128">
    <property type="term" value="P:nitrate assimilation"/>
    <property type="evidence" value="ECO:0007669"/>
    <property type="project" value="UniProtKB-KW"/>
</dbReference>
<evidence type="ECO:0000313" key="20">
    <source>
        <dbReference type="Proteomes" id="UP000190852"/>
    </source>
</evidence>
<evidence type="ECO:0000256" key="17">
    <source>
        <dbReference type="SAM" id="Phobius"/>
    </source>
</evidence>
<organism evidence="19 20">
    <name type="scientific">Parabacteroides chartae</name>
    <dbReference type="NCBI Taxonomy" id="1037355"/>
    <lineage>
        <taxon>Bacteria</taxon>
        <taxon>Pseudomonadati</taxon>
        <taxon>Bacteroidota</taxon>
        <taxon>Bacteroidia</taxon>
        <taxon>Bacteroidales</taxon>
        <taxon>Tannerellaceae</taxon>
        <taxon>Parabacteroides</taxon>
    </lineage>
</organism>
<keyword evidence="10" id="KW-0560">Oxidoreductase</keyword>
<evidence type="ECO:0000256" key="7">
    <source>
        <dbReference type="ARBA" id="ARBA00022723"/>
    </source>
</evidence>
<dbReference type="EC" id="1.7.5.1" evidence="2"/>
<keyword evidence="5 16" id="KW-0349">Heme</keyword>
<proteinExistence type="predicted"/>
<keyword evidence="4" id="KW-1003">Cell membrane</keyword>
<dbReference type="EMBL" id="FUYQ01000027">
    <property type="protein sequence ID" value="SKB83478.1"/>
    <property type="molecule type" value="Genomic_DNA"/>
</dbReference>
<dbReference type="AlphaFoldDB" id="A0A1T5EI70"/>
<keyword evidence="13 17" id="KW-0472">Membrane</keyword>
<dbReference type="GO" id="GO:0046872">
    <property type="term" value="F:metal ion binding"/>
    <property type="evidence" value="ECO:0007669"/>
    <property type="project" value="UniProtKB-KW"/>
</dbReference>
<accession>A0A1T5EI70</accession>
<feature type="transmembrane region" description="Helical" evidence="17">
    <location>
        <begin position="52"/>
        <end position="72"/>
    </location>
</feature>
<keyword evidence="20" id="KW-1185">Reference proteome</keyword>
<evidence type="ECO:0000256" key="9">
    <source>
        <dbReference type="ARBA" id="ARBA00022989"/>
    </source>
</evidence>
<evidence type="ECO:0000256" key="6">
    <source>
        <dbReference type="ARBA" id="ARBA00022692"/>
    </source>
</evidence>
<evidence type="ECO:0000256" key="3">
    <source>
        <dbReference type="ARBA" id="ARBA00022448"/>
    </source>
</evidence>
<evidence type="ECO:0000256" key="12">
    <source>
        <dbReference type="ARBA" id="ARBA00023063"/>
    </source>
</evidence>
<keyword evidence="11 16" id="KW-0408">Iron</keyword>
<dbReference type="InterPro" id="IPR051936">
    <property type="entry name" value="Heme-iron_electron_transfer"/>
</dbReference>
<dbReference type="FunFam" id="1.20.950.20:FF:000001">
    <property type="entry name" value="Respiratory nitrate reductase subunit gamma"/>
    <property type="match status" value="1"/>
</dbReference>
<dbReference type="GO" id="GO:0005886">
    <property type="term" value="C:plasma membrane"/>
    <property type="evidence" value="ECO:0007669"/>
    <property type="project" value="UniProtKB-SubCell"/>
</dbReference>